<proteinExistence type="predicted"/>
<dbReference type="SUPFAM" id="SSF53098">
    <property type="entry name" value="Ribonuclease H-like"/>
    <property type="match status" value="1"/>
</dbReference>
<dbReference type="VEuPathDB" id="FungiDB:FUN_006217"/>
<dbReference type="Pfam" id="PF00075">
    <property type="entry name" value="RNase_H"/>
    <property type="match status" value="1"/>
</dbReference>
<dbReference type="GO" id="GO:0004523">
    <property type="term" value="F:RNA-DNA hybrid ribonuclease activity"/>
    <property type="evidence" value="ECO:0007669"/>
    <property type="project" value="InterPro"/>
</dbReference>
<dbReference type="AlphaFoldDB" id="A0A2N0P2Q8"/>
<feature type="region of interest" description="Disordered" evidence="1">
    <location>
        <begin position="389"/>
        <end position="447"/>
    </location>
</feature>
<organism evidence="3 4">
    <name type="scientific">Rhizophagus irregularis</name>
    <dbReference type="NCBI Taxonomy" id="588596"/>
    <lineage>
        <taxon>Eukaryota</taxon>
        <taxon>Fungi</taxon>
        <taxon>Fungi incertae sedis</taxon>
        <taxon>Mucoromycota</taxon>
        <taxon>Glomeromycotina</taxon>
        <taxon>Glomeromycetes</taxon>
        <taxon>Glomerales</taxon>
        <taxon>Glomeraceae</taxon>
        <taxon>Rhizophagus</taxon>
    </lineage>
</organism>
<dbReference type="InterPro" id="IPR036397">
    <property type="entry name" value="RNaseH_sf"/>
</dbReference>
<feature type="domain" description="RNase H type-1" evidence="2">
    <location>
        <begin position="1"/>
        <end position="128"/>
    </location>
</feature>
<dbReference type="InterPro" id="IPR012337">
    <property type="entry name" value="RNaseH-like_sf"/>
</dbReference>
<sequence length="505" mass="57542">MGFAWIETSNSTPSSNIPPPSFKGALSFNPSSTKAEIYALLTTIIVVPNNSAIDVFTDSLNMIQTFHKITNKSTSIRQKLKCKNHIAWRLIDTLIEKKGLTLRLHKVKAHSNDFWNDTADDLANMARQLPPIEINPTHLPGSLMTPLWASIAPIDRDIRKFGHNITDTYTFDQLLGNTGLSPIFDRFSISSIHWPLTQLWLHHNSTSDICSSTKSSYDAFKIKAFNHILPCGDVLIKHYPDLYPNQDIPCPFCSDLADSNEHLGLCTNLFPIINKTLQAHKIILQDLINKYTDYDITFITSAINQFDLLKPLTSDNSSNHPIYLIIHQLIPQDLYNLTRSFTFNDKISRKIIWEFLLSFHEDIYSQIWPKHCSLLRAWERRNGITTNQKRNIKYNDKRRRRHQVSVNPPLNGSTSSTSPPAQARTYNRRRTNTTPSDGSPRLHVHPWFTTPPSNRPLSSPQLPMWLILCTCNFLHSGGYTCLSFVKNGQGDSFGLHPRSWVLSLA</sequence>
<evidence type="ECO:0000259" key="2">
    <source>
        <dbReference type="PROSITE" id="PS50879"/>
    </source>
</evidence>
<dbReference type="Gene3D" id="3.30.420.10">
    <property type="entry name" value="Ribonuclease H-like superfamily/Ribonuclease H"/>
    <property type="match status" value="1"/>
</dbReference>
<accession>A0A2N0P2Q8</accession>
<reference evidence="3 4" key="1">
    <citation type="submission" date="2016-04" db="EMBL/GenBank/DDBJ databases">
        <title>Genome analyses suggest a sexual origin of heterokaryosis in a supposedly ancient asexual fungus.</title>
        <authorList>
            <person name="Ropars J."/>
            <person name="Sedzielewska K."/>
            <person name="Noel J."/>
            <person name="Charron P."/>
            <person name="Farinelli L."/>
            <person name="Marton T."/>
            <person name="Kruger M."/>
            <person name="Pelin A."/>
            <person name="Brachmann A."/>
            <person name="Corradi N."/>
        </authorList>
    </citation>
    <scope>NUCLEOTIDE SEQUENCE [LARGE SCALE GENOMIC DNA]</scope>
    <source>
        <strain evidence="3 4">A5</strain>
    </source>
</reference>
<feature type="compositionally biased region" description="Polar residues" evidence="1">
    <location>
        <begin position="404"/>
        <end position="420"/>
    </location>
</feature>
<reference evidence="3 4" key="2">
    <citation type="submission" date="2017-09" db="EMBL/GenBank/DDBJ databases">
        <title>Extensive intraspecific genome diversity in a model arbuscular mycorrhizal fungus.</title>
        <authorList>
            <person name="Chen E.C."/>
            <person name="Morin E."/>
            <person name="Beaudet D."/>
            <person name="Noel J."/>
            <person name="Ndikumana S."/>
            <person name="Charron P."/>
            <person name="St-Onge C."/>
            <person name="Giorgi J."/>
            <person name="Grigoriev I.V."/>
            <person name="Roux C."/>
            <person name="Martin F.M."/>
            <person name="Corradi N."/>
        </authorList>
    </citation>
    <scope>NUCLEOTIDE SEQUENCE [LARGE SCALE GENOMIC DNA]</scope>
    <source>
        <strain evidence="3 4">A5</strain>
    </source>
</reference>
<dbReference type="GO" id="GO:0003676">
    <property type="term" value="F:nucleic acid binding"/>
    <property type="evidence" value="ECO:0007669"/>
    <property type="project" value="InterPro"/>
</dbReference>
<dbReference type="VEuPathDB" id="FungiDB:FUN_021508"/>
<evidence type="ECO:0000313" key="3">
    <source>
        <dbReference type="EMBL" id="PKC01122.1"/>
    </source>
</evidence>
<dbReference type="Proteomes" id="UP000232722">
    <property type="component" value="Unassembled WGS sequence"/>
</dbReference>
<comment type="caution">
    <text evidence="3">The sequence shown here is derived from an EMBL/GenBank/DDBJ whole genome shotgun (WGS) entry which is preliminary data.</text>
</comment>
<evidence type="ECO:0000256" key="1">
    <source>
        <dbReference type="SAM" id="MobiDB-lite"/>
    </source>
</evidence>
<dbReference type="VEuPathDB" id="FungiDB:RhiirA1_394282"/>
<gene>
    <name evidence="3" type="ORF">RhiirA5_457202</name>
</gene>
<dbReference type="InterPro" id="IPR002156">
    <property type="entry name" value="RNaseH_domain"/>
</dbReference>
<feature type="compositionally biased region" description="Basic residues" evidence="1">
    <location>
        <begin position="390"/>
        <end position="403"/>
    </location>
</feature>
<protein>
    <recommendedName>
        <fullName evidence="2">RNase H type-1 domain-containing protein</fullName>
    </recommendedName>
</protein>
<dbReference type="EMBL" id="LLXJ01001694">
    <property type="protein sequence ID" value="PKC01122.1"/>
    <property type="molecule type" value="Genomic_DNA"/>
</dbReference>
<dbReference type="PROSITE" id="PS50879">
    <property type="entry name" value="RNASE_H_1"/>
    <property type="match status" value="1"/>
</dbReference>
<evidence type="ECO:0000313" key="4">
    <source>
        <dbReference type="Proteomes" id="UP000232722"/>
    </source>
</evidence>
<name>A0A2N0P2Q8_9GLOM</name>